<gene>
    <name evidence="2" type="ORF">SPIL2461_LOCUS15201</name>
</gene>
<keyword evidence="3" id="KW-1185">Reference proteome</keyword>
<feature type="compositionally biased region" description="Low complexity" evidence="1">
    <location>
        <begin position="210"/>
        <end position="222"/>
    </location>
</feature>
<evidence type="ECO:0000313" key="2">
    <source>
        <dbReference type="EMBL" id="CAE7566233.1"/>
    </source>
</evidence>
<organism evidence="2 3">
    <name type="scientific">Symbiodinium pilosum</name>
    <name type="common">Dinoflagellate</name>
    <dbReference type="NCBI Taxonomy" id="2952"/>
    <lineage>
        <taxon>Eukaryota</taxon>
        <taxon>Sar</taxon>
        <taxon>Alveolata</taxon>
        <taxon>Dinophyceae</taxon>
        <taxon>Suessiales</taxon>
        <taxon>Symbiodiniaceae</taxon>
        <taxon>Symbiodinium</taxon>
    </lineage>
</organism>
<feature type="compositionally biased region" description="Low complexity" evidence="1">
    <location>
        <begin position="194"/>
        <end position="203"/>
    </location>
</feature>
<evidence type="ECO:0000256" key="1">
    <source>
        <dbReference type="SAM" id="MobiDB-lite"/>
    </source>
</evidence>
<dbReference type="AlphaFoldDB" id="A0A812UIR3"/>
<dbReference type="Proteomes" id="UP000649617">
    <property type="component" value="Unassembled WGS sequence"/>
</dbReference>
<feature type="region of interest" description="Disordered" evidence="1">
    <location>
        <begin position="194"/>
        <end position="225"/>
    </location>
</feature>
<accession>A0A812UIR3</accession>
<dbReference type="OrthoDB" id="10593298at2759"/>
<evidence type="ECO:0000313" key="3">
    <source>
        <dbReference type="Proteomes" id="UP000649617"/>
    </source>
</evidence>
<protein>
    <submittedName>
        <fullName evidence="2">Uncharacterized protein</fullName>
    </submittedName>
</protein>
<comment type="caution">
    <text evidence="2">The sequence shown here is derived from an EMBL/GenBank/DDBJ whole genome shotgun (WGS) entry which is preliminary data.</text>
</comment>
<dbReference type="EMBL" id="CAJNIZ010036578">
    <property type="protein sequence ID" value="CAE7566233.1"/>
    <property type="molecule type" value="Genomic_DNA"/>
</dbReference>
<proteinExistence type="predicted"/>
<sequence>MSRAKNDASARDILKVLKANGLQHLPKAETYAHLNVEDMIEKNKELLMDILKETQRPTCKVLQAGCVLHFPDCTKDMCKGWCDKLVHCISYCRSKRSASSGKKLPEAVFDIVNFLKSGKRANLSIREAPPKQEGAQLACREYFDSGRLCMVKAYADGTLVQASMSAGPHGFMRAQFPDEVGARDTEIPNLRAATAAMKKPASSAKKRPAAADPSDSEPAAASQRLAVGKQSEAQAPMLVGSEEGQAEAMTYSMMFYAKTNRMAIRERRGEKRQIFQFGTDGVSREKLAEIA</sequence>
<reference evidence="2" key="1">
    <citation type="submission" date="2021-02" db="EMBL/GenBank/DDBJ databases">
        <authorList>
            <person name="Dougan E. K."/>
            <person name="Rhodes N."/>
            <person name="Thang M."/>
            <person name="Chan C."/>
        </authorList>
    </citation>
    <scope>NUCLEOTIDE SEQUENCE</scope>
</reference>
<name>A0A812UIR3_SYMPI</name>
<feature type="non-terminal residue" evidence="2">
    <location>
        <position position="1"/>
    </location>
</feature>